<reference evidence="10 11" key="1">
    <citation type="journal article" date="2020" name="Nat. Microbiol.">
        <title>Lysogenic host-virus interactions in SAR11 marine bacteria.</title>
        <authorList>
            <person name="Morris R.M."/>
            <person name="Cain K.R."/>
            <person name="Hvorecny K.L."/>
            <person name="Kollman J.M."/>
        </authorList>
    </citation>
    <scope>NUCLEOTIDE SEQUENCE [LARGE SCALE GENOMIC DNA]</scope>
    <source>
        <strain evidence="10 11">NP1</strain>
    </source>
</reference>
<comment type="cofactor">
    <cofactor evidence="8">
        <name>Mn(2+)</name>
        <dbReference type="ChEBI" id="CHEBI:29035"/>
    </cofactor>
    <text evidence="8">Binds 2 manganese ions per subunit.</text>
</comment>
<dbReference type="GO" id="GO:0005737">
    <property type="term" value="C:cytoplasm"/>
    <property type="evidence" value="ECO:0007669"/>
    <property type="project" value="UniProtKB-SubCell"/>
</dbReference>
<evidence type="ECO:0000256" key="6">
    <source>
        <dbReference type="ARBA" id="ARBA00022801"/>
    </source>
</evidence>
<keyword evidence="8" id="KW-0963">Cytoplasm</keyword>
<keyword evidence="7 8" id="KW-0464">Manganese</keyword>
<dbReference type="GO" id="GO:0070006">
    <property type="term" value="F:metalloaminopeptidase activity"/>
    <property type="evidence" value="ECO:0007669"/>
    <property type="project" value="InterPro"/>
</dbReference>
<dbReference type="InterPro" id="IPR011356">
    <property type="entry name" value="Leucine_aapep/pepB"/>
</dbReference>
<dbReference type="GO" id="GO:0006508">
    <property type="term" value="P:proteolysis"/>
    <property type="evidence" value="ECO:0007669"/>
    <property type="project" value="UniProtKB-KW"/>
</dbReference>
<dbReference type="CDD" id="cd00433">
    <property type="entry name" value="Peptidase_M17"/>
    <property type="match status" value="1"/>
</dbReference>
<comment type="catalytic activity">
    <reaction evidence="1 8">
        <text>Release of an N-terminal amino acid, Xaa-|-Yaa-, in which Xaa is preferably Leu, but may be other amino acids including Pro although not Arg or Lys, and Yaa may be Pro. Amino acid amides and methyl esters are also readily hydrolyzed, but rates on arylamides are exceedingly low.</text>
        <dbReference type="EC" id="3.4.11.1"/>
    </reaction>
</comment>
<gene>
    <name evidence="8" type="primary">pepA</name>
    <name evidence="10" type="ORF">E5R92_02485</name>
</gene>
<dbReference type="SUPFAM" id="SSF52949">
    <property type="entry name" value="Macro domain-like"/>
    <property type="match status" value="1"/>
</dbReference>
<comment type="similarity">
    <text evidence="3 8">Belongs to the peptidase M17 family.</text>
</comment>
<feature type="active site" evidence="8">
    <location>
        <position position="336"/>
    </location>
</feature>
<accession>A0A6H1Q158</accession>
<comment type="catalytic activity">
    <reaction evidence="2 8">
        <text>Release of an N-terminal amino acid, preferentially leucine, but not glutamic or aspartic acids.</text>
        <dbReference type="EC" id="3.4.11.10"/>
    </reaction>
</comment>
<comment type="function">
    <text evidence="8">Presumably involved in the processing and regular turnover of intracellular proteins. Catalyzes the removal of unsubstituted N-terminal amino acids from various peptides.</text>
</comment>
<feature type="binding site" evidence="8">
    <location>
        <position position="255"/>
    </location>
    <ligand>
        <name>Mn(2+)</name>
        <dbReference type="ChEBI" id="CHEBI:29035"/>
        <label>1</label>
    </ligand>
</feature>
<evidence type="ECO:0000256" key="2">
    <source>
        <dbReference type="ARBA" id="ARBA00000967"/>
    </source>
</evidence>
<dbReference type="InterPro" id="IPR000819">
    <property type="entry name" value="Peptidase_M17_C"/>
</dbReference>
<feature type="binding site" evidence="8">
    <location>
        <position position="255"/>
    </location>
    <ligand>
        <name>Mn(2+)</name>
        <dbReference type="ChEBI" id="CHEBI:29035"/>
        <label>2</label>
    </ligand>
</feature>
<dbReference type="EC" id="3.4.11.10" evidence="8"/>
<dbReference type="InterPro" id="IPR043472">
    <property type="entry name" value="Macro_dom-like"/>
</dbReference>
<dbReference type="Pfam" id="PF00883">
    <property type="entry name" value="Peptidase_M17"/>
    <property type="match status" value="1"/>
</dbReference>
<evidence type="ECO:0000256" key="7">
    <source>
        <dbReference type="ARBA" id="ARBA00023211"/>
    </source>
</evidence>
<keyword evidence="8" id="KW-0479">Metal-binding</keyword>
<feature type="domain" description="Cytosol aminopeptidase" evidence="9">
    <location>
        <begin position="330"/>
        <end position="337"/>
    </location>
</feature>
<dbReference type="GO" id="GO:0030145">
    <property type="term" value="F:manganese ion binding"/>
    <property type="evidence" value="ECO:0007669"/>
    <property type="project" value="UniProtKB-UniRule"/>
</dbReference>
<evidence type="ECO:0000259" key="9">
    <source>
        <dbReference type="PROSITE" id="PS00631"/>
    </source>
</evidence>
<evidence type="ECO:0000256" key="4">
    <source>
        <dbReference type="ARBA" id="ARBA00022438"/>
    </source>
</evidence>
<evidence type="ECO:0000313" key="11">
    <source>
        <dbReference type="Proteomes" id="UP000501094"/>
    </source>
</evidence>
<dbReference type="EMBL" id="CP038852">
    <property type="protein sequence ID" value="QIZ20652.1"/>
    <property type="molecule type" value="Genomic_DNA"/>
</dbReference>
<feature type="binding site" evidence="8">
    <location>
        <position position="334"/>
    </location>
    <ligand>
        <name>Mn(2+)</name>
        <dbReference type="ChEBI" id="CHEBI:29035"/>
        <label>2</label>
    </ligand>
</feature>
<dbReference type="PROSITE" id="PS00631">
    <property type="entry name" value="CYTOSOL_AP"/>
    <property type="match status" value="1"/>
</dbReference>
<feature type="active site" evidence="8">
    <location>
        <position position="262"/>
    </location>
</feature>
<protein>
    <recommendedName>
        <fullName evidence="8">Probable cytosol aminopeptidase</fullName>
        <ecNumber evidence="8">3.4.11.1</ecNumber>
    </recommendedName>
    <alternativeName>
        <fullName evidence="8">Leucine aminopeptidase</fullName>
        <shortName evidence="8">LAP</shortName>
        <ecNumber evidence="8">3.4.11.10</ecNumber>
    </alternativeName>
    <alternativeName>
        <fullName evidence="8">Leucyl aminopeptidase</fullName>
    </alternativeName>
</protein>
<feature type="binding site" evidence="8">
    <location>
        <position position="273"/>
    </location>
    <ligand>
        <name>Mn(2+)</name>
        <dbReference type="ChEBI" id="CHEBI:29035"/>
        <label>2</label>
    </ligand>
</feature>
<dbReference type="NCBIfam" id="NF002075">
    <property type="entry name" value="PRK00913.2-2"/>
    <property type="match status" value="1"/>
</dbReference>
<dbReference type="PRINTS" id="PR00481">
    <property type="entry name" value="LAMNOPPTDASE"/>
</dbReference>
<evidence type="ECO:0000256" key="5">
    <source>
        <dbReference type="ARBA" id="ARBA00022670"/>
    </source>
</evidence>
<evidence type="ECO:0000256" key="1">
    <source>
        <dbReference type="ARBA" id="ARBA00000135"/>
    </source>
</evidence>
<feature type="binding site" evidence="8">
    <location>
        <position position="332"/>
    </location>
    <ligand>
        <name>Mn(2+)</name>
        <dbReference type="ChEBI" id="CHEBI:29035"/>
        <label>1</label>
    </ligand>
</feature>
<dbReference type="InterPro" id="IPR023042">
    <property type="entry name" value="Peptidase_M17_leu_NH2_pept"/>
</dbReference>
<dbReference type="NCBIfam" id="NF002077">
    <property type="entry name" value="PRK00913.2-4"/>
    <property type="match status" value="1"/>
</dbReference>
<keyword evidence="4 8" id="KW-0031">Aminopeptidase</keyword>
<dbReference type="HAMAP" id="MF_00181">
    <property type="entry name" value="Cytosol_peptidase_M17"/>
    <property type="match status" value="1"/>
</dbReference>
<organism evidence="10 11">
    <name type="scientific">Candidatus Pelagibacter giovannonii</name>
    <dbReference type="NCBI Taxonomy" id="2563896"/>
    <lineage>
        <taxon>Bacteria</taxon>
        <taxon>Pseudomonadati</taxon>
        <taxon>Pseudomonadota</taxon>
        <taxon>Alphaproteobacteria</taxon>
        <taxon>Candidatus Pelagibacterales</taxon>
        <taxon>Candidatus Pelagibacteraceae</taxon>
        <taxon>Candidatus Pelagibacter</taxon>
    </lineage>
</organism>
<feature type="binding site" evidence="8">
    <location>
        <position position="334"/>
    </location>
    <ligand>
        <name>Mn(2+)</name>
        <dbReference type="ChEBI" id="CHEBI:29035"/>
        <label>1</label>
    </ligand>
</feature>
<dbReference type="Gene3D" id="3.40.630.10">
    <property type="entry name" value="Zn peptidases"/>
    <property type="match status" value="1"/>
</dbReference>
<evidence type="ECO:0000313" key="10">
    <source>
        <dbReference type="EMBL" id="QIZ20652.1"/>
    </source>
</evidence>
<evidence type="ECO:0000256" key="8">
    <source>
        <dbReference type="HAMAP-Rule" id="MF_00181"/>
    </source>
</evidence>
<comment type="subcellular location">
    <subcellularLocation>
        <location evidence="8">Cytoplasm</location>
    </subcellularLocation>
</comment>
<dbReference type="PANTHER" id="PTHR11963">
    <property type="entry name" value="LEUCINE AMINOPEPTIDASE-RELATED"/>
    <property type="match status" value="1"/>
</dbReference>
<keyword evidence="6 8" id="KW-0378">Hydrolase</keyword>
<name>A0A6H1Q158_9PROT</name>
<dbReference type="Proteomes" id="UP000501094">
    <property type="component" value="Chromosome"/>
</dbReference>
<dbReference type="SUPFAM" id="SSF53187">
    <property type="entry name" value="Zn-dependent exopeptidases"/>
    <property type="match status" value="1"/>
</dbReference>
<feature type="binding site" evidence="8">
    <location>
        <position position="250"/>
    </location>
    <ligand>
        <name>Mn(2+)</name>
        <dbReference type="ChEBI" id="CHEBI:29035"/>
        <label>2</label>
    </ligand>
</feature>
<keyword evidence="5 8" id="KW-0645">Protease</keyword>
<dbReference type="EC" id="3.4.11.1" evidence="8"/>
<dbReference type="RefSeq" id="WP_168606537.1">
    <property type="nucleotide sequence ID" value="NZ_CP038852.1"/>
</dbReference>
<keyword evidence="11" id="KW-1185">Reference proteome</keyword>
<evidence type="ECO:0000256" key="3">
    <source>
        <dbReference type="ARBA" id="ARBA00009528"/>
    </source>
</evidence>
<dbReference type="Gene3D" id="3.40.220.10">
    <property type="entry name" value="Leucine Aminopeptidase, subunit E, domain 1"/>
    <property type="match status" value="1"/>
</dbReference>
<sequence>MTIQINYKNLGSKKDLTNLVLFVDENFNINSLKKHLSNVEFSYISDLLKNSDLKKDLLFFEVNSKKIVFLVSIKKGVKISDIENLGAKFHNYINYDKKKEYFINSDTVNSKIKNFIGYFLHGLKLKSYEFNIYKSKKNKNIVSINVIGNKNKISTQDHLRFKALEEGSFFARDLVSEPGNILHPDEYAKRINKLKKFGLKINIYDEKKLKKLGMNALLGVGQGSIRGSYLVTMEWNGAKDNSNPLAFVGKGVCFDTGGYSLKPAKFMEDMTYDMAGSATVVGLMKNLALRKAKINAVGVVGLVENMVSGNAQRPGDIVKSYSGKTIEVLNTDAEGRLVLADALTFTEKKFKPKFMIDLATLTGAIIVSLGSEYAGLFSNNDKLSKQLLEAGDKVEEKLWRMPLHKNFDKLIDSKNADMQNINYVGGAGSTTAAQFLQRFILNKTPWAHLDIAGMAFSKYGGALNSGGATSYGVRLLNQLIEDNYE</sequence>
<dbReference type="KEGG" id="peg:E5R92_02485"/>
<dbReference type="PANTHER" id="PTHR11963:SF23">
    <property type="entry name" value="CYTOSOL AMINOPEPTIDASE"/>
    <property type="match status" value="1"/>
</dbReference>
<dbReference type="AlphaFoldDB" id="A0A6H1Q158"/>
<proteinExistence type="inferred from homology"/>